<reference evidence="1" key="2">
    <citation type="submission" date="2020-03" db="EMBL/GenBank/DDBJ databases">
        <authorList>
            <person name="Fu F.-F."/>
            <person name="Chen J."/>
        </authorList>
    </citation>
    <scope>NUCLEOTIDE SEQUENCE</scope>
    <source>
        <strain evidence="1">Lc1</strain>
    </source>
</reference>
<dbReference type="Gene3D" id="3.40.50.720">
    <property type="entry name" value="NAD(P)-binding Rossmann-like Domain"/>
    <property type="match status" value="1"/>
</dbReference>
<name>A0A8H4FFG4_COLGL</name>
<sequence>MARLTAVVLPILSEIDYRDKTSDGAEPQRSLILNIASGGTYGSPWLVMYGATKGFNWALSNALAMELEAERETQNVHCLCVVPGDVKSQGNSLWVTKGSPDSSTFGRLVVSRIDGAISIGWREMRPYWLHDLQCYLLRVIPESQRPGRWLT</sequence>
<dbReference type="EMBL" id="WVTB01000088">
    <property type="protein sequence ID" value="KAF3799084.1"/>
    <property type="molecule type" value="Genomic_DNA"/>
</dbReference>
<dbReference type="AlphaFoldDB" id="A0A8H4FFG4"/>
<reference evidence="1" key="1">
    <citation type="journal article" date="2020" name="Phytopathology">
        <title>Genome sequence and comparative analysis of Colletotrichum gloeosporioides isolated from Liriodendron leaves.</title>
        <authorList>
            <person name="Fu F.F."/>
            <person name="Hao Z."/>
            <person name="Wang P."/>
            <person name="Lu Y."/>
            <person name="Xue L.J."/>
            <person name="Wei G."/>
            <person name="Tian Y."/>
            <person name="Baishi H."/>
            <person name="Xu H."/>
            <person name="Shi J."/>
            <person name="Cheng T."/>
            <person name="Wang G."/>
            <person name="Yi Y."/>
            <person name="Chen J."/>
        </authorList>
    </citation>
    <scope>NUCLEOTIDE SEQUENCE</scope>
    <source>
        <strain evidence="1">Lc1</strain>
    </source>
</reference>
<protein>
    <submittedName>
        <fullName evidence="1">Uncharacterized protein</fullName>
    </submittedName>
</protein>
<dbReference type="RefSeq" id="XP_045258244.1">
    <property type="nucleotide sequence ID" value="XM_045401311.1"/>
</dbReference>
<dbReference type="SUPFAM" id="SSF51735">
    <property type="entry name" value="NAD(P)-binding Rossmann-fold domains"/>
    <property type="match status" value="1"/>
</dbReference>
<accession>A0A8H4FFG4</accession>
<evidence type="ECO:0000313" key="2">
    <source>
        <dbReference type="Proteomes" id="UP000613401"/>
    </source>
</evidence>
<dbReference type="InterPro" id="IPR036291">
    <property type="entry name" value="NAD(P)-bd_dom_sf"/>
</dbReference>
<comment type="caution">
    <text evidence="1">The sequence shown here is derived from an EMBL/GenBank/DDBJ whole genome shotgun (WGS) entry which is preliminary data.</text>
</comment>
<gene>
    <name evidence="1" type="ORF">GCG54_00001189</name>
</gene>
<organism evidence="1 2">
    <name type="scientific">Colletotrichum gloeosporioides</name>
    <name type="common">Anthracnose fungus</name>
    <name type="synonym">Glomerella cingulata</name>
    <dbReference type="NCBI Taxonomy" id="474922"/>
    <lineage>
        <taxon>Eukaryota</taxon>
        <taxon>Fungi</taxon>
        <taxon>Dikarya</taxon>
        <taxon>Ascomycota</taxon>
        <taxon>Pezizomycotina</taxon>
        <taxon>Sordariomycetes</taxon>
        <taxon>Hypocreomycetidae</taxon>
        <taxon>Glomerellales</taxon>
        <taxon>Glomerellaceae</taxon>
        <taxon>Colletotrichum</taxon>
        <taxon>Colletotrichum gloeosporioides species complex</taxon>
    </lineage>
</organism>
<proteinExistence type="predicted"/>
<evidence type="ECO:0000313" key="1">
    <source>
        <dbReference type="EMBL" id="KAF3799084.1"/>
    </source>
</evidence>
<dbReference type="Proteomes" id="UP000613401">
    <property type="component" value="Unassembled WGS sequence"/>
</dbReference>
<keyword evidence="2" id="KW-1185">Reference proteome</keyword>
<dbReference type="GeneID" id="69008359"/>